<reference evidence="10" key="2">
    <citation type="submission" date="2025-09" db="UniProtKB">
        <authorList>
            <consortium name="Ensembl"/>
        </authorList>
    </citation>
    <scope>IDENTIFICATION</scope>
</reference>
<reference evidence="10" key="1">
    <citation type="submission" date="2025-08" db="UniProtKB">
        <authorList>
            <consortium name="Ensembl"/>
        </authorList>
    </citation>
    <scope>IDENTIFICATION</scope>
</reference>
<dbReference type="Gene3D" id="2.60.40.10">
    <property type="entry name" value="Immunoglobulins"/>
    <property type="match status" value="1"/>
</dbReference>
<dbReference type="PROSITE" id="PS50835">
    <property type="entry name" value="IG_LIKE"/>
    <property type="match status" value="1"/>
</dbReference>
<keyword evidence="4" id="KW-0490">MHC I</keyword>
<evidence type="ECO:0000256" key="1">
    <source>
        <dbReference type="ARBA" id="ARBA00004613"/>
    </source>
</evidence>
<evidence type="ECO:0000256" key="6">
    <source>
        <dbReference type="ARBA" id="ARBA00022859"/>
    </source>
</evidence>
<dbReference type="STRING" id="43700.ENSMALP00000019524"/>
<keyword evidence="11" id="KW-1185">Reference proteome</keyword>
<feature type="signal peptide" evidence="8">
    <location>
        <begin position="1"/>
        <end position="20"/>
    </location>
</feature>
<dbReference type="SUPFAM" id="SSF48726">
    <property type="entry name" value="Immunoglobulin"/>
    <property type="match status" value="1"/>
</dbReference>
<sequence length="117" mass="13215">MKAVVRLVLLTLLILGSSMARELAPKVQVYSRKPGDFGKPNVLICHTTGFHPPVISIELLKNGQVIPGVRQTDLAFEENWHYHLTSFVDFIPKNGDEYTCKVTHNGKPKTYIWEPDV</sequence>
<evidence type="ECO:0000256" key="7">
    <source>
        <dbReference type="ARBA" id="ARBA00023319"/>
    </source>
</evidence>
<evidence type="ECO:0000256" key="5">
    <source>
        <dbReference type="ARBA" id="ARBA00022525"/>
    </source>
</evidence>
<comment type="similarity">
    <text evidence="2">Belongs to the beta-2-microglobulin family.</text>
</comment>
<dbReference type="GO" id="GO:0005576">
    <property type="term" value="C:extracellular region"/>
    <property type="evidence" value="ECO:0007669"/>
    <property type="project" value="UniProtKB-SubCell"/>
</dbReference>
<evidence type="ECO:0000256" key="2">
    <source>
        <dbReference type="ARBA" id="ARBA00009564"/>
    </source>
</evidence>
<dbReference type="Pfam" id="PF07654">
    <property type="entry name" value="C1-set"/>
    <property type="match status" value="1"/>
</dbReference>
<keyword evidence="6" id="KW-0391">Immunity</keyword>
<dbReference type="RefSeq" id="XP_020457174.1">
    <property type="nucleotide sequence ID" value="XM_020601518.1"/>
</dbReference>
<keyword evidence="8" id="KW-0732">Signal</keyword>
<dbReference type="InterPro" id="IPR050160">
    <property type="entry name" value="MHC/Immunoglobulin"/>
</dbReference>
<dbReference type="GO" id="GO:0010038">
    <property type="term" value="P:response to metal ion"/>
    <property type="evidence" value="ECO:0007669"/>
    <property type="project" value="UniProtKB-ARBA"/>
</dbReference>
<dbReference type="GO" id="GO:0002474">
    <property type="term" value="P:antigen processing and presentation of peptide antigen via MHC class I"/>
    <property type="evidence" value="ECO:0007669"/>
    <property type="project" value="UniProtKB-KW"/>
</dbReference>
<dbReference type="OrthoDB" id="9949628at2759"/>
<dbReference type="InterPro" id="IPR003597">
    <property type="entry name" value="Ig_C1-set"/>
</dbReference>
<proteinExistence type="inferred from homology"/>
<dbReference type="InterPro" id="IPR013783">
    <property type="entry name" value="Ig-like_fold"/>
</dbReference>
<name>A0A3Q3JJ74_MONAL</name>
<dbReference type="InterPro" id="IPR007110">
    <property type="entry name" value="Ig-like_dom"/>
</dbReference>
<dbReference type="InterPro" id="IPR036179">
    <property type="entry name" value="Ig-like_dom_sf"/>
</dbReference>
<keyword evidence="7" id="KW-0393">Immunoglobulin domain</keyword>
<dbReference type="GO" id="GO:0042612">
    <property type="term" value="C:MHC class I protein complex"/>
    <property type="evidence" value="ECO:0007669"/>
    <property type="project" value="UniProtKB-KW"/>
</dbReference>
<protein>
    <recommendedName>
        <fullName evidence="3">Beta-2-microglobulin</fullName>
    </recommendedName>
</protein>
<dbReference type="Ensembl" id="ENSMALT00000019910.1">
    <property type="protein sequence ID" value="ENSMALP00000019524.1"/>
    <property type="gene ID" value="ENSMALG00000013637.1"/>
</dbReference>
<feature type="chain" id="PRO_5018605982" description="Beta-2-microglobulin" evidence="8">
    <location>
        <begin position="21"/>
        <end position="117"/>
    </location>
</feature>
<organism evidence="10 11">
    <name type="scientific">Monopterus albus</name>
    <name type="common">Swamp eel</name>
    <dbReference type="NCBI Taxonomy" id="43700"/>
    <lineage>
        <taxon>Eukaryota</taxon>
        <taxon>Metazoa</taxon>
        <taxon>Chordata</taxon>
        <taxon>Craniata</taxon>
        <taxon>Vertebrata</taxon>
        <taxon>Euteleostomi</taxon>
        <taxon>Actinopterygii</taxon>
        <taxon>Neopterygii</taxon>
        <taxon>Teleostei</taxon>
        <taxon>Neoteleostei</taxon>
        <taxon>Acanthomorphata</taxon>
        <taxon>Anabantaria</taxon>
        <taxon>Synbranchiformes</taxon>
        <taxon>Synbranchidae</taxon>
        <taxon>Monopterus</taxon>
    </lineage>
</organism>
<dbReference type="FunFam" id="2.60.40.10:FF:001005">
    <property type="entry name" value="Beta-2-microglobulin"/>
    <property type="match status" value="1"/>
</dbReference>
<dbReference type="PROSITE" id="PS00290">
    <property type="entry name" value="IG_MHC"/>
    <property type="match status" value="1"/>
</dbReference>
<dbReference type="GeneID" id="109960993"/>
<dbReference type="InterPro" id="IPR003006">
    <property type="entry name" value="Ig/MHC_CS"/>
</dbReference>
<accession>A0A3Q3JJ74</accession>
<dbReference type="PANTHER" id="PTHR19944">
    <property type="entry name" value="MHC CLASS II-RELATED"/>
    <property type="match status" value="1"/>
</dbReference>
<evidence type="ECO:0000256" key="4">
    <source>
        <dbReference type="ARBA" id="ARBA00022451"/>
    </source>
</evidence>
<dbReference type="Proteomes" id="UP000261600">
    <property type="component" value="Unplaced"/>
</dbReference>
<dbReference type="PANTHER" id="PTHR19944:SF62">
    <property type="entry name" value="BETA-2-MICROGLOBULIN"/>
    <property type="match status" value="1"/>
</dbReference>
<evidence type="ECO:0000256" key="3">
    <source>
        <dbReference type="ARBA" id="ARBA00018767"/>
    </source>
</evidence>
<evidence type="ECO:0000313" key="11">
    <source>
        <dbReference type="Proteomes" id="UP000261600"/>
    </source>
</evidence>
<dbReference type="SMART" id="SM00407">
    <property type="entry name" value="IGc1"/>
    <property type="match status" value="1"/>
</dbReference>
<evidence type="ECO:0000259" key="9">
    <source>
        <dbReference type="PROSITE" id="PS50835"/>
    </source>
</evidence>
<evidence type="ECO:0000313" key="10">
    <source>
        <dbReference type="Ensembl" id="ENSMALP00000019524.1"/>
    </source>
</evidence>
<keyword evidence="5" id="KW-0964">Secreted</keyword>
<comment type="subcellular location">
    <subcellularLocation>
        <location evidence="1">Secreted</location>
    </subcellularLocation>
</comment>
<feature type="domain" description="Ig-like" evidence="9">
    <location>
        <begin position="25"/>
        <end position="105"/>
    </location>
</feature>
<dbReference type="AlphaFoldDB" id="A0A3Q3JJ74"/>
<dbReference type="KEGG" id="malb:109960993"/>
<evidence type="ECO:0000256" key="8">
    <source>
        <dbReference type="SAM" id="SignalP"/>
    </source>
</evidence>